<accession>A0A0A6PAF8</accession>
<dbReference type="EMBL" id="JSZA02000009">
    <property type="protein sequence ID" value="KHD07683.1"/>
    <property type="molecule type" value="Genomic_DNA"/>
</dbReference>
<reference evidence="1 2" key="1">
    <citation type="journal article" date="2016" name="Front. Microbiol.">
        <title>Single-Cell (Meta-)Genomics of a Dimorphic Candidatus Thiomargarita nelsonii Reveals Genomic Plasticity.</title>
        <authorList>
            <person name="Flood B.E."/>
            <person name="Fliss P."/>
            <person name="Jones D.S."/>
            <person name="Dick G.J."/>
            <person name="Jain S."/>
            <person name="Kaster A.K."/>
            <person name="Winkel M."/>
            <person name="Mussmann M."/>
            <person name="Bailey J."/>
        </authorList>
    </citation>
    <scope>NUCLEOTIDE SEQUENCE [LARGE SCALE GENOMIC DNA]</scope>
    <source>
        <strain evidence="1">Hydrate Ridge</strain>
    </source>
</reference>
<gene>
    <name evidence="1" type="ORF">PN36_03320</name>
</gene>
<protein>
    <submittedName>
        <fullName evidence="1">Uncharacterized protein</fullName>
    </submittedName>
</protein>
<proteinExistence type="predicted"/>
<dbReference type="AlphaFoldDB" id="A0A0A6PAF8"/>
<name>A0A0A6PAF8_9GAMM</name>
<sequence length="81" mass="9382">MQNIQKSMDFKIKSYREYLANQGLPSDQIRKELFDIFGDELIPIMSFVKKELGIKTDASKTEVEKQIQKVLGKNFHFPATS</sequence>
<comment type="caution">
    <text evidence="1">The sequence shown here is derived from an EMBL/GenBank/DDBJ whole genome shotgun (WGS) entry which is preliminary data.</text>
</comment>
<evidence type="ECO:0000313" key="1">
    <source>
        <dbReference type="EMBL" id="KHD07683.1"/>
    </source>
</evidence>
<keyword evidence="2" id="KW-1185">Reference proteome</keyword>
<dbReference type="Proteomes" id="UP000030428">
    <property type="component" value="Unassembled WGS sequence"/>
</dbReference>
<evidence type="ECO:0000313" key="2">
    <source>
        <dbReference type="Proteomes" id="UP000030428"/>
    </source>
</evidence>
<organism evidence="1 2">
    <name type="scientific">Candidatus Thiomargarita nelsonii</name>
    <dbReference type="NCBI Taxonomy" id="1003181"/>
    <lineage>
        <taxon>Bacteria</taxon>
        <taxon>Pseudomonadati</taxon>
        <taxon>Pseudomonadota</taxon>
        <taxon>Gammaproteobacteria</taxon>
        <taxon>Thiotrichales</taxon>
        <taxon>Thiotrichaceae</taxon>
        <taxon>Thiomargarita</taxon>
    </lineage>
</organism>